<dbReference type="Proteomes" id="UP001257962">
    <property type="component" value="Unassembled WGS sequence"/>
</dbReference>
<evidence type="ECO:0000313" key="1">
    <source>
        <dbReference type="EMBL" id="MDT2667576.1"/>
    </source>
</evidence>
<comment type="caution">
    <text evidence="1">The sequence shown here is derived from an EMBL/GenBank/DDBJ whole genome shotgun (WGS) entry which is preliminary data.</text>
</comment>
<protein>
    <submittedName>
        <fullName evidence="1">Abortive infection protein</fullName>
    </submittedName>
</protein>
<dbReference type="RefSeq" id="WP_242521221.1">
    <property type="nucleotide sequence ID" value="NZ_JARPXS010000010.1"/>
</dbReference>
<reference evidence="1" key="1">
    <citation type="submission" date="2023-03" db="EMBL/GenBank/DDBJ databases">
        <authorList>
            <person name="Shen W."/>
            <person name="Cai J."/>
        </authorList>
    </citation>
    <scope>NUCLEOTIDE SEQUENCE</scope>
    <source>
        <strain evidence="1">Y3</strain>
    </source>
</reference>
<proteinExistence type="predicted"/>
<gene>
    <name evidence="1" type="ORF">P7D34_10170</name>
</gene>
<sequence length="254" mass="29845">MYAKVDTLEQVEKYIQAQQDKINSWLPFDDLPIPFKIVDQDEQKKIDTIRMVLKMLLINTKDVLKGLVALESSKNVTASMILCKTLIENTIYIAYTKYFYITKEYESFENILGKNYELYIERKEKQVKEKADLSFEQLEGKNNTKIYFQYKDTCAIAHPNFKQLIHLLSNHDEKFSEEKLLTFNVNDNIFEENEIGNTAILKNELLYIIDEKLNEIAEEIVLKYNQDIFNVSSKLGKITMLPNQEILDMLNNIK</sequence>
<dbReference type="AlphaFoldDB" id="A0AAJ2MLR6"/>
<dbReference type="EMBL" id="JARPYC010000010">
    <property type="protein sequence ID" value="MDT2667576.1"/>
    <property type="molecule type" value="Genomic_DNA"/>
</dbReference>
<name>A0AAJ2MLR6_9LACT</name>
<evidence type="ECO:0000313" key="2">
    <source>
        <dbReference type="Proteomes" id="UP001257962"/>
    </source>
</evidence>
<organism evidence="1 2">
    <name type="scientific">Lactococcus petauri</name>
    <dbReference type="NCBI Taxonomy" id="1940789"/>
    <lineage>
        <taxon>Bacteria</taxon>
        <taxon>Bacillati</taxon>
        <taxon>Bacillota</taxon>
        <taxon>Bacilli</taxon>
        <taxon>Lactobacillales</taxon>
        <taxon>Streptococcaceae</taxon>
        <taxon>Lactococcus</taxon>
    </lineage>
</organism>
<accession>A0AAJ2MLR6</accession>